<dbReference type="AlphaFoldDB" id="A0A1H3B8F7"/>
<dbReference type="Pfam" id="PF09697">
    <property type="entry name" value="Porph_ging"/>
    <property type="match status" value="1"/>
</dbReference>
<protein>
    <submittedName>
        <fullName evidence="1">GLPGLI family protein</fullName>
    </submittedName>
</protein>
<dbReference type="EMBL" id="FNNJ01000005">
    <property type="protein sequence ID" value="SDX37329.1"/>
    <property type="molecule type" value="Genomic_DNA"/>
</dbReference>
<dbReference type="InterPro" id="IPR005901">
    <property type="entry name" value="GLPGLI"/>
</dbReference>
<evidence type="ECO:0000313" key="2">
    <source>
        <dbReference type="Proteomes" id="UP000199595"/>
    </source>
</evidence>
<name>A0A1H3B8F7_9FLAO</name>
<sequence length="247" mass="28853">MNKQIIVLSIILFGNFCWSQQTKGIIKYKKTYINRLSTNKNFLNKNKNNPEFVRKVKEIDSKKSDLVKELRFELIFKDSVSVFKAQNILELENNRFYSFAIGPEGGNVYYTSKKNIRKIDAYGEVFLVEYPRQEWKLYDEEKKIGEYTCYKATTTETVKGRNGIIKTPVEVWYAPKINIPHGPLGYSNLPGLIIELSMRNYKYYVSEIMLNSSKEIQIKKPTQGKIVTKDEFEEIGLKAMSNFKKVF</sequence>
<dbReference type="OrthoDB" id="1068986at2"/>
<dbReference type="Proteomes" id="UP000199595">
    <property type="component" value="Unassembled WGS sequence"/>
</dbReference>
<evidence type="ECO:0000313" key="1">
    <source>
        <dbReference type="EMBL" id="SDX37329.1"/>
    </source>
</evidence>
<dbReference type="NCBIfam" id="TIGR01200">
    <property type="entry name" value="GLPGLI"/>
    <property type="match status" value="1"/>
</dbReference>
<gene>
    <name evidence="1" type="ORF">SAMN05444411_10530</name>
</gene>
<organism evidence="1 2">
    <name type="scientific">Lutibacter oricola</name>
    <dbReference type="NCBI Taxonomy" id="762486"/>
    <lineage>
        <taxon>Bacteria</taxon>
        <taxon>Pseudomonadati</taxon>
        <taxon>Bacteroidota</taxon>
        <taxon>Flavobacteriia</taxon>
        <taxon>Flavobacteriales</taxon>
        <taxon>Flavobacteriaceae</taxon>
        <taxon>Lutibacter</taxon>
    </lineage>
</organism>
<proteinExistence type="predicted"/>
<dbReference type="STRING" id="762486.SAMN05444411_10530"/>
<dbReference type="RefSeq" id="WP_090123186.1">
    <property type="nucleotide sequence ID" value="NZ_FNNJ01000005.1"/>
</dbReference>
<keyword evidence="2" id="KW-1185">Reference proteome</keyword>
<accession>A0A1H3B8F7</accession>
<reference evidence="1 2" key="1">
    <citation type="submission" date="2016-10" db="EMBL/GenBank/DDBJ databases">
        <authorList>
            <person name="de Groot N.N."/>
        </authorList>
    </citation>
    <scope>NUCLEOTIDE SEQUENCE [LARGE SCALE GENOMIC DNA]</scope>
    <source>
        <strain evidence="1 2">DSM 24956</strain>
    </source>
</reference>